<feature type="transmembrane region" description="Helical" evidence="1">
    <location>
        <begin position="204"/>
        <end position="224"/>
    </location>
</feature>
<dbReference type="Proteomes" id="UP000248021">
    <property type="component" value="Unassembled WGS sequence"/>
</dbReference>
<reference evidence="2 3" key="1">
    <citation type="submission" date="2018-05" db="EMBL/GenBank/DDBJ databases">
        <title>Genomic Encyclopedia of Type Strains, Phase IV (KMG-IV): sequencing the most valuable type-strain genomes for metagenomic binning, comparative biology and taxonomic classification.</title>
        <authorList>
            <person name="Goeker M."/>
        </authorList>
    </citation>
    <scope>NUCLEOTIDE SEQUENCE [LARGE SCALE GENOMIC DNA]</scope>
    <source>
        <strain evidence="2 3">DSM 6462</strain>
    </source>
</reference>
<dbReference type="RefSeq" id="WP_068184982.1">
    <property type="nucleotide sequence ID" value="NZ_JAHBRY010000004.1"/>
</dbReference>
<keyword evidence="1" id="KW-0472">Membrane</keyword>
<evidence type="ECO:0000313" key="3">
    <source>
        <dbReference type="Proteomes" id="UP000248021"/>
    </source>
</evidence>
<keyword evidence="3" id="KW-1185">Reference proteome</keyword>
<keyword evidence="1" id="KW-0812">Transmembrane</keyword>
<feature type="transmembrane region" description="Helical" evidence="1">
    <location>
        <begin position="172"/>
        <end position="192"/>
    </location>
</feature>
<feature type="transmembrane region" description="Helical" evidence="1">
    <location>
        <begin position="136"/>
        <end position="160"/>
    </location>
</feature>
<comment type="caution">
    <text evidence="2">The sequence shown here is derived from an EMBL/GenBank/DDBJ whole genome shotgun (WGS) entry which is preliminary data.</text>
</comment>
<feature type="transmembrane region" description="Helical" evidence="1">
    <location>
        <begin position="96"/>
        <end position="115"/>
    </location>
</feature>
<protein>
    <submittedName>
        <fullName evidence="2">Uncharacterized protein</fullName>
    </submittedName>
</protein>
<dbReference type="EMBL" id="QJJK01000021">
    <property type="protein sequence ID" value="PXW51159.1"/>
    <property type="molecule type" value="Genomic_DNA"/>
</dbReference>
<name>A0A2V3TRK0_9HYPH</name>
<gene>
    <name evidence="2" type="ORF">C7450_12150</name>
</gene>
<sequence length="258" mass="27079">MKRALIFLFVGPIVSFLLVLGTAMAFGVKAWEPAVLGVMFDHSCEMGIVPAVLAGLIDWRLAARTTFAWRILQTAGAAFIISALIGLFLLRHDVGAVLIFAIYAAIAAVICSRLSGGSKELPKVRSGLRSIEMKRALIFLIVGPAVGFLLALGTAIVIGVRPWEPPMFLGVMFAYSYKVGLIPAALTGLVDSRLAAITTFAGRIIQTAGTGFVISALVGLFLFSLGGGAVLIYAIYGTIAATVCSWLSGRSKGAADAQ</sequence>
<accession>A0A2V3TRK0</accession>
<dbReference type="AlphaFoldDB" id="A0A2V3TRK0"/>
<feature type="transmembrane region" description="Helical" evidence="1">
    <location>
        <begin position="35"/>
        <end position="57"/>
    </location>
</feature>
<proteinExistence type="predicted"/>
<keyword evidence="1" id="KW-1133">Transmembrane helix</keyword>
<evidence type="ECO:0000313" key="2">
    <source>
        <dbReference type="EMBL" id="PXW51159.1"/>
    </source>
</evidence>
<dbReference type="OrthoDB" id="8253092at2"/>
<evidence type="ECO:0000256" key="1">
    <source>
        <dbReference type="SAM" id="Phobius"/>
    </source>
</evidence>
<organism evidence="2 3">
    <name type="scientific">Chelatococcus asaccharovorans</name>
    <dbReference type="NCBI Taxonomy" id="28210"/>
    <lineage>
        <taxon>Bacteria</taxon>
        <taxon>Pseudomonadati</taxon>
        <taxon>Pseudomonadota</taxon>
        <taxon>Alphaproteobacteria</taxon>
        <taxon>Hyphomicrobiales</taxon>
        <taxon>Chelatococcaceae</taxon>
        <taxon>Chelatococcus</taxon>
    </lineage>
</organism>
<feature type="transmembrane region" description="Helical" evidence="1">
    <location>
        <begin position="69"/>
        <end position="90"/>
    </location>
</feature>